<feature type="domain" description="PPC89 centrosome localisation" evidence="7">
    <location>
        <begin position="331"/>
        <end position="392"/>
    </location>
</feature>
<evidence type="ECO:0000256" key="2">
    <source>
        <dbReference type="ARBA" id="ARBA00022490"/>
    </source>
</evidence>
<feature type="compositionally biased region" description="Polar residues" evidence="5">
    <location>
        <begin position="667"/>
        <end position="679"/>
    </location>
</feature>
<evidence type="ECO:0000259" key="6">
    <source>
        <dbReference type="Pfam" id="PF06657"/>
    </source>
</evidence>
<evidence type="ECO:0000256" key="4">
    <source>
        <dbReference type="SAM" id="Coils"/>
    </source>
</evidence>
<feature type="compositionally biased region" description="Basic and acidic residues" evidence="5">
    <location>
        <begin position="136"/>
        <end position="149"/>
    </location>
</feature>
<reference evidence="8" key="1">
    <citation type="submission" date="2016-03" db="EMBL/GenBank/DDBJ databases">
        <title>Draft genome sequence of Rosellinia necatrix.</title>
        <authorList>
            <person name="Kanematsu S."/>
        </authorList>
    </citation>
    <scope>NUCLEOTIDE SEQUENCE [LARGE SCALE GENOMIC DNA]</scope>
    <source>
        <strain evidence="8">W97</strain>
    </source>
</reference>
<dbReference type="InterPro" id="IPR051756">
    <property type="entry name" value="Centrosomal_MT-associated"/>
</dbReference>
<accession>A0A1W2TBU4</accession>
<dbReference type="PANTHER" id="PTHR19336:SF9">
    <property type="entry name" value="SPINDLE POLE BODY PROTEIN PPC89"/>
    <property type="match status" value="1"/>
</dbReference>
<dbReference type="InterPro" id="IPR024957">
    <property type="entry name" value="Cep57_MT-bd_dom"/>
</dbReference>
<feature type="compositionally biased region" description="Polar residues" evidence="5">
    <location>
        <begin position="19"/>
        <end position="43"/>
    </location>
</feature>
<feature type="coiled-coil region" evidence="4">
    <location>
        <begin position="266"/>
        <end position="348"/>
    </location>
</feature>
<dbReference type="Proteomes" id="UP000054516">
    <property type="component" value="Unassembled WGS sequence"/>
</dbReference>
<dbReference type="OrthoDB" id="76453at2759"/>
<feature type="compositionally biased region" description="Polar residues" evidence="5">
    <location>
        <begin position="485"/>
        <end position="496"/>
    </location>
</feature>
<evidence type="ECO:0000256" key="1">
    <source>
        <dbReference type="ARBA" id="ARBA00004267"/>
    </source>
</evidence>
<dbReference type="InterPro" id="IPR025925">
    <property type="entry name" value="PPC89_CLD"/>
</dbReference>
<keyword evidence="9" id="KW-1185">Reference proteome</keyword>
<keyword evidence="2" id="KW-0963">Cytoplasm</keyword>
<dbReference type="Pfam" id="PF06657">
    <property type="entry name" value="Cep57_MT_bd"/>
    <property type="match status" value="1"/>
</dbReference>
<evidence type="ECO:0000259" key="7">
    <source>
        <dbReference type="Pfam" id="PF14197"/>
    </source>
</evidence>
<feature type="region of interest" description="Disordered" evidence="5">
    <location>
        <begin position="136"/>
        <end position="193"/>
    </location>
</feature>
<protein>
    <submittedName>
        <fullName evidence="8">Putative rhoptry protein</fullName>
    </submittedName>
</protein>
<feature type="region of interest" description="Disordered" evidence="5">
    <location>
        <begin position="71"/>
        <end position="99"/>
    </location>
</feature>
<dbReference type="STRING" id="77044.A0A1W2TBU4"/>
<dbReference type="GO" id="GO:0005815">
    <property type="term" value="C:microtubule organizing center"/>
    <property type="evidence" value="ECO:0007669"/>
    <property type="project" value="UniProtKB-SubCell"/>
</dbReference>
<dbReference type="EMBL" id="DF977455">
    <property type="protein sequence ID" value="GAP85403.1"/>
    <property type="molecule type" value="Genomic_DNA"/>
</dbReference>
<dbReference type="Pfam" id="PF14197">
    <property type="entry name" value="Cep57_CLD_2"/>
    <property type="match status" value="1"/>
</dbReference>
<evidence type="ECO:0000256" key="5">
    <source>
        <dbReference type="SAM" id="MobiDB-lite"/>
    </source>
</evidence>
<keyword evidence="3" id="KW-0206">Cytoskeleton</keyword>
<feature type="region of interest" description="Disordered" evidence="5">
    <location>
        <begin position="485"/>
        <end position="582"/>
    </location>
</feature>
<feature type="region of interest" description="Disordered" evidence="5">
    <location>
        <begin position="666"/>
        <end position="691"/>
    </location>
</feature>
<feature type="region of interest" description="Disordered" evidence="5">
    <location>
        <begin position="1"/>
        <end position="53"/>
    </location>
</feature>
<gene>
    <name evidence="8" type="ORF">SAMD00023353_1001110</name>
</gene>
<comment type="subcellular location">
    <subcellularLocation>
        <location evidence="1">Cytoplasm</location>
        <location evidence="1">Cytoskeleton</location>
        <location evidence="1">Microtubule organizing center</location>
    </subcellularLocation>
</comment>
<dbReference type="GO" id="GO:0008017">
    <property type="term" value="F:microtubule binding"/>
    <property type="evidence" value="ECO:0007669"/>
    <property type="project" value="InterPro"/>
</dbReference>
<evidence type="ECO:0000256" key="3">
    <source>
        <dbReference type="ARBA" id="ARBA00023212"/>
    </source>
</evidence>
<keyword evidence="4" id="KW-0175">Coiled coil</keyword>
<dbReference type="AlphaFoldDB" id="A0A1W2TBU4"/>
<dbReference type="OMA" id="MKSDQIY"/>
<dbReference type="PANTHER" id="PTHR19336">
    <property type="entry name" value="UNCHARACTERIZED DUF1167"/>
    <property type="match status" value="1"/>
</dbReference>
<proteinExistence type="predicted"/>
<organism evidence="8">
    <name type="scientific">Rosellinia necatrix</name>
    <name type="common">White root-rot fungus</name>
    <dbReference type="NCBI Taxonomy" id="77044"/>
    <lineage>
        <taxon>Eukaryota</taxon>
        <taxon>Fungi</taxon>
        <taxon>Dikarya</taxon>
        <taxon>Ascomycota</taxon>
        <taxon>Pezizomycotina</taxon>
        <taxon>Sordariomycetes</taxon>
        <taxon>Xylariomycetidae</taxon>
        <taxon>Xylariales</taxon>
        <taxon>Xylariaceae</taxon>
        <taxon>Rosellinia</taxon>
    </lineage>
</organism>
<evidence type="ECO:0000313" key="9">
    <source>
        <dbReference type="Proteomes" id="UP000054516"/>
    </source>
</evidence>
<evidence type="ECO:0000313" key="8">
    <source>
        <dbReference type="EMBL" id="GAP85403.1"/>
    </source>
</evidence>
<feature type="compositionally biased region" description="Low complexity" evidence="5">
    <location>
        <begin position="178"/>
        <end position="192"/>
    </location>
</feature>
<sequence length="871" mass="98470">MDSKSSRYQSRILREMRNNAENPFSPPSSTGSHGTVTLTSQLSIPDGESTRQPMLPVINTSVLGRTFPEWKQSGKENTQPSSPPALNDTESLFGPDSPRLRAHYQAPIVEDTMELNPPVNPARGNLTTLLDTLRTARSEKAEADEESVKRSSQISPKDPLNAGLPANAARRVSRHSHSNSGNNHGSTSPSPSIINQTAHSFFVPNLNHLNDFVSGTLRWASLKNGTPVFVKHGKVHDREAKISLDYHADFEAVPIPHEEEEIFVSMDKIREEIQTLQEHDEHMSKQAGQLQDEVMELQSQVVKLKSRKDSGMGSDTDDSVIVQLTTQNTQLEEQISSLKARLEQATRKISLNEIHNQSFVAERDEALQRASDHITTIKRLQTRNDAITQQKLEFQQALTETEEELNSERALFDNLHQKYEIISEERGLLKEDNLGLERHNEDLFNNNKLLQQKNSQLERENKLLQDKVRQLQALVEEFNRKLSQTTENRQYTQQFKGFTPGPSKPKPTKVTQNSESVDRHTTASETPIKVTSPRPHLPEQDDDTRESVLTQESPRRYSPEPSAPGPSMTKSKNPRASHMQEPGDRYTMMSEMSAKTTTSQTDLQMQEDYTQQIDLTREPHVDSDQENMTSALFIDDITMDSNKKFIQRQRAKGAATVRVLSPILSVDGSSSETEDAQTGKQKETDAPPTLTQSAKRVLNNLCQDHECYNCMVCARIQSHRHESNGKCGKKTVRVDRPVPVTDRVERQPAASTHDYEDQPTLRPSQDPALALAKVMKGLKDEERHIRTAVAKKQAIYDECDASVNRRLWKQLDAEIRVLRKRRDLKRDQIYDLHDVLEGQKANSQLMSQEAVDMTINSVLSKDPNWNGGMDY</sequence>
<feature type="domain" description="Cep57 centrosome microtubule-binding" evidence="6">
    <location>
        <begin position="759"/>
        <end position="835"/>
    </location>
</feature>
<name>A0A1W2TBU4_ROSNE</name>
<feature type="region of interest" description="Disordered" evidence="5">
    <location>
        <begin position="742"/>
        <end position="763"/>
    </location>
</feature>